<organism evidence="2 3">
    <name type="scientific">Bacillus phage AP50</name>
    <dbReference type="NCBI Taxonomy" id="2880538"/>
    <lineage>
        <taxon>Viruses</taxon>
        <taxon>Varidnaviria</taxon>
        <taxon>Bamfordvirae</taxon>
        <taxon>Preplasmiviricota</taxon>
        <taxon>Prepoliviricotina</taxon>
        <taxon>Tectiliviricetes</taxon>
        <taxon>Kalamavirales</taxon>
        <taxon>Tectiviridae</taxon>
        <taxon>Betatectivirus</taxon>
        <taxon>Betatectivirus AP50</taxon>
    </lineage>
</organism>
<keyword evidence="1" id="KW-0175">Coiled coil</keyword>
<name>B6RT42_9VIRU</name>
<dbReference type="EMBL" id="EU408779">
    <property type="protein sequence ID" value="ACB54909.1"/>
    <property type="molecule type" value="Genomic_DNA"/>
</dbReference>
<accession>B6RT42</accession>
<dbReference type="GeneID" id="7018724"/>
<dbReference type="OrthoDB" id="41191at10239"/>
<dbReference type="RefSeq" id="YP_002302522.1">
    <property type="nucleotide sequence ID" value="NC_011523.1"/>
</dbReference>
<keyword evidence="3" id="KW-1185">Reference proteome</keyword>
<reference evidence="2 3" key="1">
    <citation type="journal article" date="2008" name="Appl. Environ. Microbiol.">
        <title>Molecular characterization of a variant of Bacillus anthracis-specific phage AP50 with improved bacteriolytic activity.</title>
        <authorList>
            <person name="Sozhamannan S."/>
            <person name="McKinstry M."/>
            <person name="Lentz S.M."/>
            <person name="Jalasvuori M."/>
            <person name="McAfee F."/>
            <person name="Smith A."/>
            <person name="Dabbs J."/>
            <person name="Ackermann H.W."/>
            <person name="Bamford J.K."/>
            <person name="Mateczun A."/>
            <person name="Read T.D."/>
        </authorList>
    </citation>
    <scope>NUCLEOTIDE SEQUENCE</scope>
</reference>
<proteinExistence type="predicted"/>
<dbReference type="Proteomes" id="UP000002379">
    <property type="component" value="Segment"/>
</dbReference>
<evidence type="ECO:0000256" key="1">
    <source>
        <dbReference type="SAM" id="Coils"/>
    </source>
</evidence>
<evidence type="ECO:0000313" key="3">
    <source>
        <dbReference type="Proteomes" id="UP000002379"/>
    </source>
</evidence>
<dbReference type="KEGG" id="vg:7018724"/>
<protein>
    <submittedName>
        <fullName evidence="2">Uncharacterized protein</fullName>
    </submittedName>
</protein>
<feature type="coiled-coil region" evidence="1">
    <location>
        <begin position="16"/>
        <end position="43"/>
    </location>
</feature>
<sequence>MFKTLSKLYRDLLHQNIDLHNENTKLRLQNARLQSKLATAEIDLYHFKNSIERMINK</sequence>
<evidence type="ECO:0000313" key="2">
    <source>
        <dbReference type="EMBL" id="ACB54909.1"/>
    </source>
</evidence>